<accession>A0A2M7AP70</accession>
<reference evidence="3" key="1">
    <citation type="submission" date="2017-09" db="EMBL/GenBank/DDBJ databases">
        <title>Depth-based differentiation of microbial function through sediment-hosted aquifers and enrichment of novel symbionts in the deep terrestrial subsurface.</title>
        <authorList>
            <person name="Probst A.J."/>
            <person name="Ladd B."/>
            <person name="Jarett J.K."/>
            <person name="Geller-Mcgrath D.E."/>
            <person name="Sieber C.M.K."/>
            <person name="Emerson J.B."/>
            <person name="Anantharaman K."/>
            <person name="Thomas B.C."/>
            <person name="Malmstrom R."/>
            <person name="Stieglmeier M."/>
            <person name="Klingl A."/>
            <person name="Woyke T."/>
            <person name="Ryan C.M."/>
            <person name="Banfield J.F."/>
        </authorList>
    </citation>
    <scope>NUCLEOTIDE SEQUENCE [LARGE SCALE GENOMIC DNA]</scope>
</reference>
<evidence type="ECO:0000313" key="3">
    <source>
        <dbReference type="Proteomes" id="UP000229916"/>
    </source>
</evidence>
<evidence type="ECO:0000256" key="1">
    <source>
        <dbReference type="SAM" id="MobiDB-lite"/>
    </source>
</evidence>
<evidence type="ECO:0000313" key="2">
    <source>
        <dbReference type="EMBL" id="PIU69176.1"/>
    </source>
</evidence>
<organism evidence="2 3">
    <name type="scientific">candidate division WWE3 bacterium CG06_land_8_20_14_3_00_42_16</name>
    <dbReference type="NCBI Taxonomy" id="1975083"/>
    <lineage>
        <taxon>Bacteria</taxon>
        <taxon>Katanobacteria</taxon>
    </lineage>
</organism>
<name>A0A2M7AP70_UNCKA</name>
<dbReference type="EMBL" id="PEWD01000023">
    <property type="protein sequence ID" value="PIU69176.1"/>
    <property type="molecule type" value="Genomic_DNA"/>
</dbReference>
<proteinExistence type="predicted"/>
<feature type="region of interest" description="Disordered" evidence="1">
    <location>
        <begin position="1"/>
        <end position="38"/>
    </location>
</feature>
<protein>
    <submittedName>
        <fullName evidence="2">Uncharacterized protein</fullName>
    </submittedName>
</protein>
<dbReference type="Proteomes" id="UP000229916">
    <property type="component" value="Unassembled WGS sequence"/>
</dbReference>
<comment type="caution">
    <text evidence="2">The sequence shown here is derived from an EMBL/GenBank/DDBJ whole genome shotgun (WGS) entry which is preliminary data.</text>
</comment>
<gene>
    <name evidence="2" type="ORF">COS81_01085</name>
</gene>
<dbReference type="AlphaFoldDB" id="A0A2M7AP70"/>
<sequence length="92" mass="10599">MTLSRQPEESALTARQLRVGTPELEKTDSGPPAGWQNDTTVIPAKAGIQKQWYRFPIRPGMTMKRVWNDIFNRFLHATLVKLFIIGQFKKKD</sequence>